<dbReference type="CDD" id="cd07989">
    <property type="entry name" value="LPLAT_AGPAT-like"/>
    <property type="match status" value="1"/>
</dbReference>
<dbReference type="InterPro" id="IPR036736">
    <property type="entry name" value="ACP-like_sf"/>
</dbReference>
<dbReference type="OrthoDB" id="9797708at2"/>
<proteinExistence type="inferred from homology"/>
<dbReference type="GO" id="GO:0005886">
    <property type="term" value="C:plasma membrane"/>
    <property type="evidence" value="ECO:0007669"/>
    <property type="project" value="TreeGrafter"/>
</dbReference>
<dbReference type="Proteomes" id="UP000199400">
    <property type="component" value="Unassembled WGS sequence"/>
</dbReference>
<dbReference type="InterPro" id="IPR000873">
    <property type="entry name" value="AMP-dep_synth/lig_dom"/>
</dbReference>
<keyword evidence="6" id="KW-1185">Reference proteome</keyword>
<keyword evidence="5" id="KW-0808">Transferase</keyword>
<accession>A0A1I2GBX0</accession>
<dbReference type="SUPFAM" id="SSF47336">
    <property type="entry name" value="ACP-like"/>
    <property type="match status" value="1"/>
</dbReference>
<evidence type="ECO:0000313" key="5">
    <source>
        <dbReference type="EMBL" id="SFF14161.1"/>
    </source>
</evidence>
<dbReference type="InterPro" id="IPR020845">
    <property type="entry name" value="AMP-binding_CS"/>
</dbReference>
<dbReference type="PANTHER" id="PTHR22754">
    <property type="entry name" value="DISCO-INTERACTING PROTEIN 2 DIP2 -RELATED"/>
    <property type="match status" value="1"/>
</dbReference>
<dbReference type="InterPro" id="IPR040097">
    <property type="entry name" value="FAAL/FAAC"/>
</dbReference>
<dbReference type="AlphaFoldDB" id="A0A1I2GBX0"/>
<evidence type="ECO:0000259" key="4">
    <source>
        <dbReference type="PROSITE" id="PS50075"/>
    </source>
</evidence>
<dbReference type="CDD" id="cd05931">
    <property type="entry name" value="FAAL"/>
    <property type="match status" value="1"/>
</dbReference>
<dbReference type="InterPro" id="IPR045851">
    <property type="entry name" value="AMP-bd_C_sf"/>
</dbReference>
<protein>
    <submittedName>
        <fullName evidence="5">1-acyl-sn-glycerol-3-phosphate acyltransferases</fullName>
    </submittedName>
</protein>
<keyword evidence="5" id="KW-0012">Acyltransferase</keyword>
<dbReference type="Pfam" id="PF00501">
    <property type="entry name" value="AMP-binding"/>
    <property type="match status" value="1"/>
</dbReference>
<evidence type="ECO:0000256" key="2">
    <source>
        <dbReference type="ARBA" id="ARBA00022598"/>
    </source>
</evidence>
<evidence type="ECO:0000256" key="3">
    <source>
        <dbReference type="SAM" id="MobiDB-lite"/>
    </source>
</evidence>
<dbReference type="GO" id="GO:0016874">
    <property type="term" value="F:ligase activity"/>
    <property type="evidence" value="ECO:0007669"/>
    <property type="project" value="UniProtKB-KW"/>
</dbReference>
<dbReference type="Gene3D" id="1.10.1200.10">
    <property type="entry name" value="ACP-like"/>
    <property type="match status" value="1"/>
</dbReference>
<dbReference type="PROSITE" id="PS00455">
    <property type="entry name" value="AMP_BINDING"/>
    <property type="match status" value="1"/>
</dbReference>
<dbReference type="Pfam" id="PF00550">
    <property type="entry name" value="PP-binding"/>
    <property type="match status" value="1"/>
</dbReference>
<evidence type="ECO:0000256" key="1">
    <source>
        <dbReference type="ARBA" id="ARBA00006432"/>
    </source>
</evidence>
<dbReference type="Gene3D" id="3.30.300.30">
    <property type="match status" value="1"/>
</dbReference>
<dbReference type="PANTHER" id="PTHR22754:SF32">
    <property type="entry name" value="DISCO-INTERACTING PROTEIN 2"/>
    <property type="match status" value="1"/>
</dbReference>
<dbReference type="GO" id="GO:0016746">
    <property type="term" value="F:acyltransferase activity"/>
    <property type="evidence" value="ECO:0007669"/>
    <property type="project" value="UniProtKB-KW"/>
</dbReference>
<dbReference type="GO" id="GO:0070566">
    <property type="term" value="F:adenylyltransferase activity"/>
    <property type="evidence" value="ECO:0007669"/>
    <property type="project" value="TreeGrafter"/>
</dbReference>
<dbReference type="Gene3D" id="3.40.50.12780">
    <property type="entry name" value="N-terminal domain of ligase-like"/>
    <property type="match status" value="1"/>
</dbReference>
<feature type="region of interest" description="Disordered" evidence="3">
    <location>
        <begin position="89"/>
        <end position="122"/>
    </location>
</feature>
<dbReference type="InterPro" id="IPR002123">
    <property type="entry name" value="Plipid/glycerol_acylTrfase"/>
</dbReference>
<dbReference type="FunFam" id="3.40.50.12780:FF:000013">
    <property type="entry name" value="Long-chain-fatty-acid--AMP ligase FadD32"/>
    <property type="match status" value="1"/>
</dbReference>
<dbReference type="PROSITE" id="PS50075">
    <property type="entry name" value="CARRIER"/>
    <property type="match status" value="1"/>
</dbReference>
<dbReference type="InterPro" id="IPR009081">
    <property type="entry name" value="PP-bd_ACP"/>
</dbReference>
<gene>
    <name evidence="5" type="ORF">SAMN02745121_07139</name>
</gene>
<dbReference type="InterPro" id="IPR042099">
    <property type="entry name" value="ANL_N_sf"/>
</dbReference>
<evidence type="ECO:0000313" key="6">
    <source>
        <dbReference type="Proteomes" id="UP000199400"/>
    </source>
</evidence>
<dbReference type="GO" id="GO:0006633">
    <property type="term" value="P:fatty acid biosynthetic process"/>
    <property type="evidence" value="ECO:0007669"/>
    <property type="project" value="TreeGrafter"/>
</dbReference>
<dbReference type="GO" id="GO:0071766">
    <property type="term" value="P:Actinobacterium-type cell wall biogenesis"/>
    <property type="evidence" value="ECO:0007669"/>
    <property type="project" value="UniProtKB-ARBA"/>
</dbReference>
<dbReference type="SMART" id="SM00563">
    <property type="entry name" value="PlsC"/>
    <property type="match status" value="1"/>
</dbReference>
<name>A0A1I2GBX0_9BACT</name>
<feature type="domain" description="Carrier" evidence="4">
    <location>
        <begin position="14"/>
        <end position="90"/>
    </location>
</feature>
<reference evidence="6" key="1">
    <citation type="submission" date="2016-10" db="EMBL/GenBank/DDBJ databases">
        <authorList>
            <person name="Varghese N."/>
            <person name="Submissions S."/>
        </authorList>
    </citation>
    <scope>NUCLEOTIDE SEQUENCE [LARGE SCALE GENOMIC DNA]</scope>
    <source>
        <strain evidence="6">ATCC 25963</strain>
    </source>
</reference>
<dbReference type="SUPFAM" id="SSF56801">
    <property type="entry name" value="Acetyl-CoA synthetase-like"/>
    <property type="match status" value="1"/>
</dbReference>
<dbReference type="SUPFAM" id="SSF69593">
    <property type="entry name" value="Glycerol-3-phosphate (1)-acyltransferase"/>
    <property type="match status" value="1"/>
</dbReference>
<dbReference type="EMBL" id="FOMX01000031">
    <property type="protein sequence ID" value="SFF14161.1"/>
    <property type="molecule type" value="Genomic_DNA"/>
</dbReference>
<keyword evidence="2" id="KW-0436">Ligase</keyword>
<dbReference type="Pfam" id="PF01553">
    <property type="entry name" value="Acyltransferase"/>
    <property type="match status" value="1"/>
</dbReference>
<organism evidence="5 6">
    <name type="scientific">Nannocystis exedens</name>
    <dbReference type="NCBI Taxonomy" id="54"/>
    <lineage>
        <taxon>Bacteria</taxon>
        <taxon>Pseudomonadati</taxon>
        <taxon>Myxococcota</taxon>
        <taxon>Polyangia</taxon>
        <taxon>Nannocystales</taxon>
        <taxon>Nannocystaceae</taxon>
        <taxon>Nannocystis</taxon>
    </lineage>
</organism>
<dbReference type="STRING" id="54.SAMN02745121_07139"/>
<dbReference type="RefSeq" id="WP_096325809.1">
    <property type="nucleotide sequence ID" value="NZ_FOMX01000031.1"/>
</dbReference>
<comment type="similarity">
    <text evidence="1">Belongs to the ATP-dependent AMP-binding enzyme family.</text>
</comment>
<sequence>MSATPSAPGPIEEATVLAVVGELIFAVGDGRGLGHLNLDASLERELGLGSLERVELLGRLEARLGVVFPEEALSVADTPRQLVALARKARGDGASDMPESTGPKAHVPEDLSLPTEPPAPAPAAAQTLIEALEHHVAHAPGRVHIMLLREDGREEAITYAALRRDAGRVAAALRRRGLRPGGKVAIMLPTSRGYFAAFMGALLAGGVPVPLYPPFRLDRIAEYIQREAKILANAEAEVLITFARAARVAELVRDQVPALGQVVDVDEALADASLDTAVAADLRGDDTALLQYTSGSTGDPKGVELTHANVLANIRAAAEGCALRAGDVMVSWLPLYHDMGLVGGWLMNLYFGTPTVILSPVTFLARPERWLQAFSRYKGTIACAPNFAFDLCVKRVPPETIAPLQLGQIRALLNGSEPILPATLDRFADHLAPAGFRREALFCAYGLAENMVAVTFPPPGRGPLVDRVERATFEATGEARPAAGGAPESEVLHFVGCGSAVPNHEVRIADEAGATLPDRRQGRILFRGPSAFKGYYRNPEATAKVKLEGGWVDSGDLGYLVDGELFISGRVKDLIIKGGRNYYPHELEAAAGAVPGVRQGCVAAFAVRDDGSGTESIVVVAETKEERPEARAALQQKIGEAIAGTVGIPPDRVVLTGPGAVPKTSSGKIRRGDTRRLYLAGELGRGHGSFARQAAGLYLRGLPRRARALAGRAGEVAYGSFALGTFGGMLAASTAAGRLIPSGAPLRKFSRNVARATLTTIGLRPNVTGLENMPEGPCILAPNHCSYLDPFVLLAALPDTIRFVVKGECRDNRAFGPLIRRAGHVLIERLQAERALAGLEAVAEVLRAGAPVVVFPEGTFSREAGLRPFKLGAFRLASELGVPVVPIALRGTRSALHDGTWLPRHVPIDVQVLPALAPEGKTLVDIVRLRDRTADAIAAHIDEPRLHAVMVAGIQGLDPSERS</sequence>